<sequence>MKRTTLVLSILLFVSLAAGAQEPAPSLPPAKAGTAAVQFVFDWSVQNPPRYEISVDSTGRATYHCEPAADEKGGSAPDAYSVEWTASEATRTKIFDAAEKLDYFKDGNYDTKAKVAKTGVKTLTYKDGSRDSSTRYNYSENPLVRDLTHIFQSIATTAEMGRKLRHDFRFDKLGVEADLKALQEEQKQGNALEFGSIAPILQKIIDDPNMMRMSQQRAKDMLRVAALPNPQTSAAK</sequence>
<dbReference type="Proteomes" id="UP000002432">
    <property type="component" value="Chromosome"/>
</dbReference>
<dbReference type="AlphaFoldDB" id="Q1IKI2"/>
<reference evidence="2 3" key="1">
    <citation type="journal article" date="2009" name="Appl. Environ. Microbiol.">
        <title>Three genomes from the phylum Acidobacteria provide insight into the lifestyles of these microorganisms in soils.</title>
        <authorList>
            <person name="Ward N.L."/>
            <person name="Challacombe J.F."/>
            <person name="Janssen P.H."/>
            <person name="Henrissat B."/>
            <person name="Coutinho P.M."/>
            <person name="Wu M."/>
            <person name="Xie G."/>
            <person name="Haft D.H."/>
            <person name="Sait M."/>
            <person name="Badger J."/>
            <person name="Barabote R.D."/>
            <person name="Bradley B."/>
            <person name="Brettin T.S."/>
            <person name="Brinkac L.M."/>
            <person name="Bruce D."/>
            <person name="Creasy T."/>
            <person name="Daugherty S.C."/>
            <person name="Davidsen T.M."/>
            <person name="DeBoy R.T."/>
            <person name="Detter J.C."/>
            <person name="Dodson R.J."/>
            <person name="Durkin A.S."/>
            <person name="Ganapathy A."/>
            <person name="Gwinn-Giglio M."/>
            <person name="Han C.S."/>
            <person name="Khouri H."/>
            <person name="Kiss H."/>
            <person name="Kothari S.P."/>
            <person name="Madupu R."/>
            <person name="Nelson K.E."/>
            <person name="Nelson W.C."/>
            <person name="Paulsen I."/>
            <person name="Penn K."/>
            <person name="Ren Q."/>
            <person name="Rosovitz M.J."/>
            <person name="Selengut J.D."/>
            <person name="Shrivastava S."/>
            <person name="Sullivan S.A."/>
            <person name="Tapia R."/>
            <person name="Thompson L.S."/>
            <person name="Watkins K.L."/>
            <person name="Yang Q."/>
            <person name="Yu C."/>
            <person name="Zafar N."/>
            <person name="Zhou L."/>
            <person name="Kuske C.R."/>
        </authorList>
    </citation>
    <scope>NUCLEOTIDE SEQUENCE [LARGE SCALE GENOMIC DNA]</scope>
    <source>
        <strain evidence="2 3">Ellin345</strain>
    </source>
</reference>
<keyword evidence="3" id="KW-1185">Reference proteome</keyword>
<keyword evidence="1" id="KW-0732">Signal</keyword>
<dbReference type="OrthoDB" id="116700at2"/>
<dbReference type="EMBL" id="CP000360">
    <property type="protein sequence ID" value="ABF42618.1"/>
    <property type="molecule type" value="Genomic_DNA"/>
</dbReference>
<accession>Q1IKI2</accession>
<dbReference type="RefSeq" id="WP_011524417.1">
    <property type="nucleotide sequence ID" value="NC_008009.1"/>
</dbReference>
<organism evidence="2 3">
    <name type="scientific">Koribacter versatilis (strain Ellin345)</name>
    <dbReference type="NCBI Taxonomy" id="204669"/>
    <lineage>
        <taxon>Bacteria</taxon>
        <taxon>Pseudomonadati</taxon>
        <taxon>Acidobacteriota</taxon>
        <taxon>Terriglobia</taxon>
        <taxon>Terriglobales</taxon>
        <taxon>Candidatus Korobacteraceae</taxon>
        <taxon>Candidatus Korobacter</taxon>
    </lineage>
</organism>
<feature type="signal peptide" evidence="1">
    <location>
        <begin position="1"/>
        <end position="20"/>
    </location>
</feature>
<name>Q1IKI2_KORVE</name>
<proteinExistence type="predicted"/>
<dbReference type="KEGG" id="aba:Acid345_3617"/>
<dbReference type="STRING" id="204669.Acid345_3617"/>
<evidence type="ECO:0000313" key="3">
    <source>
        <dbReference type="Proteomes" id="UP000002432"/>
    </source>
</evidence>
<dbReference type="HOGENOM" id="CLU_1174177_0_0_0"/>
<protein>
    <submittedName>
        <fullName evidence="2">Uncharacterized protein</fullName>
    </submittedName>
</protein>
<dbReference type="EnsemblBacteria" id="ABF42618">
    <property type="protein sequence ID" value="ABF42618"/>
    <property type="gene ID" value="Acid345_3617"/>
</dbReference>
<evidence type="ECO:0000256" key="1">
    <source>
        <dbReference type="SAM" id="SignalP"/>
    </source>
</evidence>
<gene>
    <name evidence="2" type="ordered locus">Acid345_3617</name>
</gene>
<feature type="chain" id="PRO_5004190814" evidence="1">
    <location>
        <begin position="21"/>
        <end position="236"/>
    </location>
</feature>
<evidence type="ECO:0000313" key="2">
    <source>
        <dbReference type="EMBL" id="ABF42618.1"/>
    </source>
</evidence>
<dbReference type="eggNOG" id="ENOG50332WZ">
    <property type="taxonomic scope" value="Bacteria"/>
</dbReference>